<organism evidence="3 4">
    <name type="scientific">Rossellomorea marisflavi</name>
    <dbReference type="NCBI Taxonomy" id="189381"/>
    <lineage>
        <taxon>Bacteria</taxon>
        <taxon>Bacillati</taxon>
        <taxon>Bacillota</taxon>
        <taxon>Bacilli</taxon>
        <taxon>Bacillales</taxon>
        <taxon>Bacillaceae</taxon>
        <taxon>Rossellomorea</taxon>
    </lineage>
</organism>
<feature type="transmembrane region" description="Helical" evidence="2">
    <location>
        <begin position="573"/>
        <end position="594"/>
    </location>
</feature>
<evidence type="ECO:0000313" key="4">
    <source>
        <dbReference type="Proteomes" id="UP000076510"/>
    </source>
</evidence>
<gene>
    <name evidence="3" type="ORF">AV649_18130</name>
</gene>
<evidence type="ECO:0000313" key="3">
    <source>
        <dbReference type="EMBL" id="KZE50137.1"/>
    </source>
</evidence>
<evidence type="ECO:0008006" key="5">
    <source>
        <dbReference type="Google" id="ProtNLM"/>
    </source>
</evidence>
<feature type="region of interest" description="Disordered" evidence="1">
    <location>
        <begin position="467"/>
        <end position="568"/>
    </location>
</feature>
<feature type="compositionally biased region" description="Gly residues" evidence="1">
    <location>
        <begin position="478"/>
        <end position="488"/>
    </location>
</feature>
<name>A0A163LIL3_9BACI</name>
<evidence type="ECO:0000256" key="2">
    <source>
        <dbReference type="SAM" id="Phobius"/>
    </source>
</evidence>
<feature type="compositionally biased region" description="Gly residues" evidence="1">
    <location>
        <begin position="551"/>
        <end position="561"/>
    </location>
</feature>
<dbReference type="Proteomes" id="UP000076510">
    <property type="component" value="Unassembled WGS sequence"/>
</dbReference>
<dbReference type="RefSeq" id="WP_063191096.1">
    <property type="nucleotide sequence ID" value="NZ_LQQY01000011.1"/>
</dbReference>
<sequence>MIGKKMVAVVFVLLMLTFVASVYVLPAAGLEEKDTSTSYKQTVFNESKVGRVDIEIDEDDWDDLVENATKEEYKRATVTVNGKKVSDVAIRAKGNSSLTSVANSDSDRYSLKIDFDHYDSSQSLYGLKKLNLNNNYSDSTQMREFVSYEMMEEMGIATPAHSYMYVTINGEDYGLLLGVEQVDETFLASEFGSNDGFLFKPDGVGSDLQWISDDLDDYTGVELKTNESNKDQSTFTDMLDAINNGGDIGKVLDVDEMLRYFAVNTALVNLDSYQGQMKHNYYLYEEDGSFSIIPWDYNMSFGGFGVGMGGRGNAGEEGLEDGEQAEEPGAQDGNTNDAPQGNDGIDKRGMGDGMMTSQLITDSAIDFSVSEPVVNTTLEDRPLLNALLSNSEYKEKYEEYLKTFAEEIFTEERVSEITNNLASILTTYVESDPTKFFTTDEFLKGVSGDESLAEFTKLRSESILEQLSGERTVESQAGSGGQGQGPPNGGQANEGQDDKAGQGNPAADNAQGNAPPAEGGQNGAPPDGGNGGQGEPPEGFDPADRPDGFNPGAGPGGGGPQGNETKEAAVDPMAALTVSGVSISVLMLGLIAAWRFRRRKGFR</sequence>
<feature type="compositionally biased region" description="Gly residues" evidence="1">
    <location>
        <begin position="520"/>
        <end position="534"/>
    </location>
</feature>
<dbReference type="CDD" id="cd12087">
    <property type="entry name" value="TM_EGFR-like"/>
    <property type="match status" value="1"/>
</dbReference>
<dbReference type="OrthoDB" id="3235126at2"/>
<keyword evidence="2" id="KW-0812">Transmembrane</keyword>
<accession>A0A163LIL3</accession>
<keyword evidence="2" id="KW-1133">Transmembrane helix</keyword>
<comment type="caution">
    <text evidence="3">The sequence shown here is derived from an EMBL/GenBank/DDBJ whole genome shotgun (WGS) entry which is preliminary data.</text>
</comment>
<dbReference type="Pfam" id="PF08757">
    <property type="entry name" value="CotH"/>
    <property type="match status" value="1"/>
</dbReference>
<feature type="region of interest" description="Disordered" evidence="1">
    <location>
        <begin position="312"/>
        <end position="352"/>
    </location>
</feature>
<feature type="compositionally biased region" description="Acidic residues" evidence="1">
    <location>
        <begin position="317"/>
        <end position="326"/>
    </location>
</feature>
<proteinExistence type="predicted"/>
<keyword evidence="2" id="KW-0472">Membrane</keyword>
<dbReference type="AlphaFoldDB" id="A0A163LIL3"/>
<dbReference type="InterPro" id="IPR014867">
    <property type="entry name" value="Spore_coat_CotH_CotH2/3/7"/>
</dbReference>
<evidence type="ECO:0000256" key="1">
    <source>
        <dbReference type="SAM" id="MobiDB-lite"/>
    </source>
</evidence>
<dbReference type="PANTHER" id="PTHR40050">
    <property type="entry name" value="INNER SPORE COAT PROTEIN H"/>
    <property type="match status" value="1"/>
</dbReference>
<dbReference type="PANTHER" id="PTHR40050:SF1">
    <property type="entry name" value="INNER SPORE COAT PROTEIN H"/>
    <property type="match status" value="1"/>
</dbReference>
<reference evidence="4" key="1">
    <citation type="submission" date="2016-01" db="EMBL/GenBank/DDBJ databases">
        <title>Whole genome sequencing of Bhargavaea cecembensis T14.</title>
        <authorList>
            <person name="Hong K.W."/>
        </authorList>
    </citation>
    <scope>NUCLEOTIDE SEQUENCE [LARGE SCALE GENOMIC DNA]</scope>
    <source>
        <strain evidence="4">M19</strain>
    </source>
</reference>
<dbReference type="EMBL" id="LQQY01000011">
    <property type="protein sequence ID" value="KZE50137.1"/>
    <property type="molecule type" value="Genomic_DNA"/>
</dbReference>
<protein>
    <recommendedName>
        <fullName evidence="5">Spore coat protein CotH</fullName>
    </recommendedName>
</protein>